<evidence type="ECO:0000256" key="2">
    <source>
        <dbReference type="ARBA" id="ARBA00022692"/>
    </source>
</evidence>
<evidence type="ECO:0000256" key="4">
    <source>
        <dbReference type="ARBA" id="ARBA00023136"/>
    </source>
</evidence>
<feature type="transmembrane region" description="Helical" evidence="5">
    <location>
        <begin position="94"/>
        <end position="117"/>
    </location>
</feature>
<feature type="transmembrane region" description="Helical" evidence="5">
    <location>
        <begin position="206"/>
        <end position="226"/>
    </location>
</feature>
<reference evidence="6" key="1">
    <citation type="submission" date="2020-10" db="EMBL/GenBank/DDBJ databases">
        <authorList>
            <person name="Gilroy R."/>
        </authorList>
    </citation>
    <scope>NUCLEOTIDE SEQUENCE</scope>
    <source>
        <strain evidence="6">ChiBcec16-1751</strain>
    </source>
</reference>
<feature type="transmembrane region" description="Helical" evidence="5">
    <location>
        <begin position="6"/>
        <end position="22"/>
    </location>
</feature>
<dbReference type="EMBL" id="DVJJ01000118">
    <property type="protein sequence ID" value="HIS65287.1"/>
    <property type="molecule type" value="Genomic_DNA"/>
</dbReference>
<evidence type="ECO:0000256" key="5">
    <source>
        <dbReference type="SAM" id="Phobius"/>
    </source>
</evidence>
<dbReference type="InterPro" id="IPR007300">
    <property type="entry name" value="CidB/LrgB"/>
</dbReference>
<sequence>MNEILWESAYFGMVLSVFYFWIGTWIRRRFPSPLVNPLLIATILTIATIVLLDIDYDAYTKGASHLTWLLTPSTVCLAVPLYRQLQLLRRHWQAIIISVGAGCVACAVTIAVMSRLLHLTPEIYHSLQPKSVTTAIALGVGTQLGGLEGIISLGVMITGLFGVVIVDVVLKLLKVTHPVAKGLAIGNSIHAIGTAHALELGEIEGAMSGLTIVVAGIMTVILAPLFSGLG</sequence>
<evidence type="ECO:0000256" key="3">
    <source>
        <dbReference type="ARBA" id="ARBA00022989"/>
    </source>
</evidence>
<name>A0A9D1JTM4_9FIRM</name>
<feature type="transmembrane region" description="Helical" evidence="5">
    <location>
        <begin position="66"/>
        <end position="82"/>
    </location>
</feature>
<evidence type="ECO:0000313" key="7">
    <source>
        <dbReference type="Proteomes" id="UP000886741"/>
    </source>
</evidence>
<proteinExistence type="predicted"/>
<gene>
    <name evidence="6" type="ORF">IAA83_07960</name>
</gene>
<feature type="transmembrane region" description="Helical" evidence="5">
    <location>
        <begin position="150"/>
        <end position="170"/>
    </location>
</feature>
<accession>A0A9D1JTM4</accession>
<keyword evidence="3 5" id="KW-1133">Transmembrane helix</keyword>
<reference evidence="6" key="2">
    <citation type="journal article" date="2021" name="PeerJ">
        <title>Extensive microbial diversity within the chicken gut microbiome revealed by metagenomics and culture.</title>
        <authorList>
            <person name="Gilroy R."/>
            <person name="Ravi A."/>
            <person name="Getino M."/>
            <person name="Pursley I."/>
            <person name="Horton D.L."/>
            <person name="Alikhan N.F."/>
            <person name="Baker D."/>
            <person name="Gharbi K."/>
            <person name="Hall N."/>
            <person name="Watson M."/>
            <person name="Adriaenssens E.M."/>
            <person name="Foster-Nyarko E."/>
            <person name="Jarju S."/>
            <person name="Secka A."/>
            <person name="Antonio M."/>
            <person name="Oren A."/>
            <person name="Chaudhuri R.R."/>
            <person name="La Ragione R."/>
            <person name="Hildebrand F."/>
            <person name="Pallen M.J."/>
        </authorList>
    </citation>
    <scope>NUCLEOTIDE SEQUENCE</scope>
    <source>
        <strain evidence="6">ChiBcec16-1751</strain>
    </source>
</reference>
<dbReference type="Proteomes" id="UP000886741">
    <property type="component" value="Unassembled WGS sequence"/>
</dbReference>
<dbReference type="AlphaFoldDB" id="A0A9D1JTM4"/>
<dbReference type="GO" id="GO:0016020">
    <property type="term" value="C:membrane"/>
    <property type="evidence" value="ECO:0007669"/>
    <property type="project" value="UniProtKB-SubCell"/>
</dbReference>
<keyword evidence="4 5" id="KW-0472">Membrane</keyword>
<evidence type="ECO:0000256" key="1">
    <source>
        <dbReference type="ARBA" id="ARBA00004141"/>
    </source>
</evidence>
<dbReference type="PANTHER" id="PTHR30249:SF0">
    <property type="entry name" value="PLASTIDAL GLYCOLATE_GLYCERATE TRANSLOCATOR 1, CHLOROPLASTIC"/>
    <property type="match status" value="1"/>
</dbReference>
<comment type="subcellular location">
    <subcellularLocation>
        <location evidence="1">Membrane</location>
        <topology evidence="1">Multi-pass membrane protein</topology>
    </subcellularLocation>
</comment>
<evidence type="ECO:0000313" key="6">
    <source>
        <dbReference type="EMBL" id="HIS65287.1"/>
    </source>
</evidence>
<comment type="caution">
    <text evidence="6">The sequence shown here is derived from an EMBL/GenBank/DDBJ whole genome shotgun (WGS) entry which is preliminary data.</text>
</comment>
<dbReference type="Pfam" id="PF04172">
    <property type="entry name" value="LrgB"/>
    <property type="match status" value="1"/>
</dbReference>
<keyword evidence="2 5" id="KW-0812">Transmembrane</keyword>
<feature type="transmembrane region" description="Helical" evidence="5">
    <location>
        <begin position="34"/>
        <end position="54"/>
    </location>
</feature>
<protein>
    <submittedName>
        <fullName evidence="6">LrgB family protein</fullName>
    </submittedName>
</protein>
<organism evidence="6 7">
    <name type="scientific">Candidatus Avoscillospira avistercoris</name>
    <dbReference type="NCBI Taxonomy" id="2840707"/>
    <lineage>
        <taxon>Bacteria</taxon>
        <taxon>Bacillati</taxon>
        <taxon>Bacillota</taxon>
        <taxon>Clostridia</taxon>
        <taxon>Eubacteriales</taxon>
        <taxon>Oscillospiraceae</taxon>
        <taxon>Oscillospiraceae incertae sedis</taxon>
        <taxon>Candidatus Avoscillospira</taxon>
    </lineage>
</organism>
<dbReference type="PANTHER" id="PTHR30249">
    <property type="entry name" value="PUTATIVE SEROTONIN TRANSPORTER"/>
    <property type="match status" value="1"/>
</dbReference>